<dbReference type="Pfam" id="PF01266">
    <property type="entry name" value="DAO"/>
    <property type="match status" value="1"/>
</dbReference>
<dbReference type="InterPro" id="IPR006076">
    <property type="entry name" value="FAD-dep_OxRdtase"/>
</dbReference>
<dbReference type="GO" id="GO:0050660">
    <property type="term" value="F:flavin adenine dinucleotide binding"/>
    <property type="evidence" value="ECO:0007669"/>
    <property type="project" value="InterPro"/>
</dbReference>
<dbReference type="Gene3D" id="3.50.50.60">
    <property type="entry name" value="FAD/NAD(P)-binding domain"/>
    <property type="match status" value="1"/>
</dbReference>
<feature type="transmembrane region" description="Helical" evidence="6">
    <location>
        <begin position="6"/>
        <end position="26"/>
    </location>
</feature>
<dbReference type="PANTHER" id="PTHR13847">
    <property type="entry name" value="SARCOSINE DEHYDROGENASE-RELATED"/>
    <property type="match status" value="1"/>
</dbReference>
<evidence type="ECO:0000256" key="1">
    <source>
        <dbReference type="ARBA" id="ARBA00004948"/>
    </source>
</evidence>
<keyword evidence="3 8" id="KW-0560">Oxidoreductase</keyword>
<reference evidence="8 9" key="1">
    <citation type="submission" date="2020-07" db="EMBL/GenBank/DDBJ databases">
        <authorList>
            <person name="Feng H."/>
        </authorList>
    </citation>
    <scope>NUCLEOTIDE SEQUENCE [LARGE SCALE GENOMIC DNA]</scope>
    <source>
        <strain evidence="9">s-10</strain>
    </source>
</reference>
<evidence type="ECO:0000256" key="3">
    <source>
        <dbReference type="ARBA" id="ARBA00023002"/>
    </source>
</evidence>
<evidence type="ECO:0000313" key="8">
    <source>
        <dbReference type="EMBL" id="MBA4493202.1"/>
    </source>
</evidence>
<dbReference type="InterPro" id="IPR036188">
    <property type="entry name" value="FAD/NAD-bd_sf"/>
</dbReference>
<sequence length="378" mass="40836">MDKDVLIIGGGVIGCSIAYYLAKAGVKSIVLERDRIGAHASSAAAGMLGAQSEMAEPGPLTELCLSSRLMFPRLQEELREVTGLDIELNRAGLLKVAVDEQEAEHLQMRGNWQKSSGQTSYWLSREECLRLEPHLFAQAAGALYLPEDHQVSAPRLTRAFALAAKKLGATLIEGCQVVDVKQRNGRISEVVTTQGKWSPEYVVLAAGAWSQWIAQWMQLELPVFPIKGESLSILLQQPLIGRTIFTSSVYLVPKADGQVIVGATEKPHQMGPGVDAKAVQTLLEAAIRTVPGLAEGRINRIWSSVRPGSQDGNPYLGRCSAISNLLVASGHQRNGILLSPITGSLICRLVLGEEPAVLQPFQPDRIFSGSEVKGGEEM</sequence>
<dbReference type="PANTHER" id="PTHR13847:SF289">
    <property type="entry name" value="GLYCINE OXIDASE"/>
    <property type="match status" value="1"/>
</dbReference>
<keyword evidence="6" id="KW-0812">Transmembrane</keyword>
<evidence type="ECO:0000313" key="9">
    <source>
        <dbReference type="Proteomes" id="UP000535491"/>
    </source>
</evidence>
<dbReference type="AlphaFoldDB" id="A0A7W2A7J5"/>
<dbReference type="SUPFAM" id="SSF54373">
    <property type="entry name" value="FAD-linked reductases, C-terminal domain"/>
    <property type="match status" value="1"/>
</dbReference>
<dbReference type="EC" id="1.4.3.19" evidence="5"/>
<accession>A0A7W2A7J5</accession>
<dbReference type="PROSITE" id="PS51257">
    <property type="entry name" value="PROKAR_LIPOPROTEIN"/>
    <property type="match status" value="1"/>
</dbReference>
<dbReference type="Proteomes" id="UP000535491">
    <property type="component" value="Unassembled WGS sequence"/>
</dbReference>
<organism evidence="8 9">
    <name type="scientific">Paenactinomyces guangxiensis</name>
    <dbReference type="NCBI Taxonomy" id="1490290"/>
    <lineage>
        <taxon>Bacteria</taxon>
        <taxon>Bacillati</taxon>
        <taxon>Bacillota</taxon>
        <taxon>Bacilli</taxon>
        <taxon>Bacillales</taxon>
        <taxon>Thermoactinomycetaceae</taxon>
        <taxon>Paenactinomyces</taxon>
    </lineage>
</organism>
<keyword evidence="6" id="KW-0472">Membrane</keyword>
<feature type="domain" description="FAD dependent oxidoreductase" evidence="7">
    <location>
        <begin position="4"/>
        <end position="348"/>
    </location>
</feature>
<dbReference type="GO" id="GO:0005737">
    <property type="term" value="C:cytoplasm"/>
    <property type="evidence" value="ECO:0007669"/>
    <property type="project" value="TreeGrafter"/>
</dbReference>
<dbReference type="SUPFAM" id="SSF51905">
    <property type="entry name" value="FAD/NAD(P)-binding domain"/>
    <property type="match status" value="1"/>
</dbReference>
<keyword evidence="9" id="KW-1185">Reference proteome</keyword>
<evidence type="ECO:0000256" key="6">
    <source>
        <dbReference type="SAM" id="Phobius"/>
    </source>
</evidence>
<keyword evidence="6" id="KW-1133">Transmembrane helix</keyword>
<dbReference type="NCBIfam" id="TIGR02352">
    <property type="entry name" value="thiamin_ThiO"/>
    <property type="match status" value="1"/>
</dbReference>
<dbReference type="Gene3D" id="3.30.9.10">
    <property type="entry name" value="D-Amino Acid Oxidase, subunit A, domain 2"/>
    <property type="match status" value="1"/>
</dbReference>
<dbReference type="GO" id="GO:0043799">
    <property type="term" value="F:glycine oxidase activity"/>
    <property type="evidence" value="ECO:0007669"/>
    <property type="project" value="UniProtKB-EC"/>
</dbReference>
<dbReference type="UniPathway" id="UPA00060"/>
<gene>
    <name evidence="8" type="primary">thiO</name>
    <name evidence="8" type="ORF">H1191_02590</name>
</gene>
<dbReference type="EMBL" id="JACEIQ010000001">
    <property type="protein sequence ID" value="MBA4493202.1"/>
    <property type="molecule type" value="Genomic_DNA"/>
</dbReference>
<evidence type="ECO:0000256" key="4">
    <source>
        <dbReference type="ARBA" id="ARBA00049872"/>
    </source>
</evidence>
<dbReference type="InterPro" id="IPR012727">
    <property type="entry name" value="Gly_oxidase_ThiO"/>
</dbReference>
<evidence type="ECO:0000256" key="2">
    <source>
        <dbReference type="ARBA" id="ARBA00022977"/>
    </source>
</evidence>
<proteinExistence type="predicted"/>
<evidence type="ECO:0000256" key="5">
    <source>
        <dbReference type="ARBA" id="ARBA00050018"/>
    </source>
</evidence>
<comment type="catalytic activity">
    <reaction evidence="4">
        <text>glycine + O2 + H2O = glyoxylate + H2O2 + NH4(+)</text>
        <dbReference type="Rhea" id="RHEA:11532"/>
        <dbReference type="ChEBI" id="CHEBI:15377"/>
        <dbReference type="ChEBI" id="CHEBI:15379"/>
        <dbReference type="ChEBI" id="CHEBI:16240"/>
        <dbReference type="ChEBI" id="CHEBI:28938"/>
        <dbReference type="ChEBI" id="CHEBI:36655"/>
        <dbReference type="ChEBI" id="CHEBI:57305"/>
        <dbReference type="EC" id="1.4.3.19"/>
    </reaction>
</comment>
<evidence type="ECO:0000259" key="7">
    <source>
        <dbReference type="Pfam" id="PF01266"/>
    </source>
</evidence>
<comment type="pathway">
    <text evidence="1">Cofactor biosynthesis; thiamine diphosphate biosynthesis.</text>
</comment>
<dbReference type="GO" id="GO:0009228">
    <property type="term" value="P:thiamine biosynthetic process"/>
    <property type="evidence" value="ECO:0007669"/>
    <property type="project" value="UniProtKB-KW"/>
</dbReference>
<dbReference type="RefSeq" id="WP_181750402.1">
    <property type="nucleotide sequence ID" value="NZ_JACEIQ010000001.1"/>
</dbReference>
<protein>
    <recommendedName>
        <fullName evidence="5">glycine oxidase</fullName>
        <ecNumber evidence="5">1.4.3.19</ecNumber>
    </recommendedName>
</protein>
<comment type="caution">
    <text evidence="8">The sequence shown here is derived from an EMBL/GenBank/DDBJ whole genome shotgun (WGS) entry which is preliminary data.</text>
</comment>
<keyword evidence="2" id="KW-0784">Thiamine biosynthesis</keyword>
<name>A0A7W2A7J5_9BACL</name>
<dbReference type="GO" id="GO:0009229">
    <property type="term" value="P:thiamine diphosphate biosynthetic process"/>
    <property type="evidence" value="ECO:0007669"/>
    <property type="project" value="UniProtKB-UniPathway"/>
</dbReference>